<evidence type="ECO:0000313" key="2">
    <source>
        <dbReference type="Proteomes" id="UP000176998"/>
    </source>
</evidence>
<dbReference type="AlphaFoldDB" id="A0A1G4B5N3"/>
<organism evidence="1 2">
    <name type="scientific">Colletotrichum orchidophilum</name>
    <dbReference type="NCBI Taxonomy" id="1209926"/>
    <lineage>
        <taxon>Eukaryota</taxon>
        <taxon>Fungi</taxon>
        <taxon>Dikarya</taxon>
        <taxon>Ascomycota</taxon>
        <taxon>Pezizomycotina</taxon>
        <taxon>Sordariomycetes</taxon>
        <taxon>Hypocreomycetidae</taxon>
        <taxon>Glomerellales</taxon>
        <taxon>Glomerellaceae</taxon>
        <taxon>Colletotrichum</taxon>
    </lineage>
</organism>
<keyword evidence="2" id="KW-1185">Reference proteome</keyword>
<protein>
    <submittedName>
        <fullName evidence="1">Uncharacterized protein</fullName>
    </submittedName>
</protein>
<dbReference type="GeneID" id="34561197"/>
<sequence length="156" mass="17304">QLLRVCDSSHSRFSTLTRPKPPPLPVLRSSNLSFGPVAPVNNTPASELASHPRASLSLLPKSFLSSNITRLPLVTFISRYRHPISARRIPPHQRRLPKCLPHNKASLTEITHCLVAEGPIWAFLAVTSSLMGARNKGSSRRIVIVRFKLLGSYELK</sequence>
<feature type="non-terminal residue" evidence="1">
    <location>
        <position position="1"/>
    </location>
</feature>
<evidence type="ECO:0000313" key="1">
    <source>
        <dbReference type="EMBL" id="OHE96595.1"/>
    </source>
</evidence>
<dbReference type="EMBL" id="MJBS01000067">
    <property type="protein sequence ID" value="OHE96595.1"/>
    <property type="molecule type" value="Genomic_DNA"/>
</dbReference>
<accession>A0A1G4B5N3</accession>
<dbReference type="Proteomes" id="UP000176998">
    <property type="component" value="Unassembled WGS sequence"/>
</dbReference>
<comment type="caution">
    <text evidence="1">The sequence shown here is derived from an EMBL/GenBank/DDBJ whole genome shotgun (WGS) entry which is preliminary data.</text>
</comment>
<dbReference type="RefSeq" id="XP_022473751.1">
    <property type="nucleotide sequence ID" value="XM_022619687.1"/>
</dbReference>
<name>A0A1G4B5N3_9PEZI</name>
<reference evidence="1 2" key="1">
    <citation type="submission" date="2016-09" db="EMBL/GenBank/DDBJ databases">
        <authorList>
            <person name="Capua I."/>
            <person name="De Benedictis P."/>
            <person name="Joannis T."/>
            <person name="Lombin L.H."/>
            <person name="Cattoli G."/>
        </authorList>
    </citation>
    <scope>NUCLEOTIDE SEQUENCE [LARGE SCALE GENOMIC DNA]</scope>
    <source>
        <strain evidence="1 2">IMI 309357</strain>
    </source>
</reference>
<gene>
    <name evidence="1" type="ORF">CORC01_08052</name>
</gene>
<proteinExistence type="predicted"/>